<protein>
    <recommendedName>
        <fullName evidence="2">Bacterial transcriptional activator domain-containing protein</fullName>
    </recommendedName>
</protein>
<organism evidence="3 4">
    <name type="scientific">Caldovatus aquaticus</name>
    <dbReference type="NCBI Taxonomy" id="2865671"/>
    <lineage>
        <taxon>Bacteria</taxon>
        <taxon>Pseudomonadati</taxon>
        <taxon>Pseudomonadota</taxon>
        <taxon>Alphaproteobacteria</taxon>
        <taxon>Acetobacterales</taxon>
        <taxon>Roseomonadaceae</taxon>
        <taxon>Caldovatus</taxon>
    </lineage>
</organism>
<sequence length="694" mass="74761">MDRYGAGRAPAADQAPPRAGIRLRLTLLGRVDAWSLTSQRVLPRTRKARALLAILALSGPQPVARSRLAHLLWSRRGNEQARGSLRQALHELHEALRPVGVPLLATTRTTVALDHDAVWTDAREVARATPEHPEALDLLEGGALLADLEGLDSAFDLWLAEQRRRLRDAALAVATARLAAALEPEAIVAEARRVLAIDAAQEGAWRALIRAEAARGDRAAALAAYADCRQVLASRFQARPSAETEALAQALREDVPAAPVPAALAAPQPARGGGMASPAPAPQPPAAPLRGARLGVLPLRVLGGAEAAESEALSVGLAEEITAALARFRWLFVTDSASLAAAVARAGGPREAQAAARALGLDLLLTGTLQRAGRRIRIVLTLLDLRPPEGVAWTQRFDAEADDLLALQDGIAAQVVARIDPEILLIEASRVAAGRQPVHAPAYNLVLRAIPALHRMDRTAFMAAGEWLARATSLDPDYAAAHAWLAYWHLLLVGQGWARDSEEVLARTERLAVRAIALDPQDAQALTICGHVRAFLHHRPEDALTLHERALGLNPNLAMAWAFSGMAYSYAGDHAEALARMDRYRQLAPFHPFSFFYDGARAIPLFFARRHAEAAEHGRQAIELQPNFALNYKCTLAALGHLGRREAAAALRARLLAIEADFTVAKALRRSPVRNAEDRAHYAEGLRLAGVREA</sequence>
<name>A0ABS7EXP8_9PROT</name>
<reference evidence="3 4" key="1">
    <citation type="submission" date="2021-08" db="EMBL/GenBank/DDBJ databases">
        <title>Caldovatus sediminis gen. nov., sp. nov., a moderately thermophilic bacterium isolated from a hot spring.</title>
        <authorList>
            <person name="Hu C.-J."/>
            <person name="Li W.-J."/>
            <person name="Xian W.-D."/>
        </authorList>
    </citation>
    <scope>NUCLEOTIDE SEQUENCE [LARGE SCALE GENOMIC DNA]</scope>
    <source>
        <strain evidence="3 4">SYSU G05006</strain>
    </source>
</reference>
<evidence type="ECO:0000313" key="4">
    <source>
        <dbReference type="Proteomes" id="UP001519924"/>
    </source>
</evidence>
<dbReference type="SUPFAM" id="SSF48452">
    <property type="entry name" value="TPR-like"/>
    <property type="match status" value="2"/>
</dbReference>
<proteinExistence type="predicted"/>
<accession>A0ABS7EXP8</accession>
<dbReference type="Proteomes" id="UP001519924">
    <property type="component" value="Unassembled WGS sequence"/>
</dbReference>
<dbReference type="SMART" id="SM01043">
    <property type="entry name" value="BTAD"/>
    <property type="match status" value="1"/>
</dbReference>
<gene>
    <name evidence="3" type="ORF">K1J50_00730</name>
</gene>
<dbReference type="InterPro" id="IPR011990">
    <property type="entry name" value="TPR-like_helical_dom_sf"/>
</dbReference>
<comment type="caution">
    <text evidence="3">The sequence shown here is derived from an EMBL/GenBank/DDBJ whole genome shotgun (WGS) entry which is preliminary data.</text>
</comment>
<dbReference type="EMBL" id="JAHZUY010000001">
    <property type="protein sequence ID" value="MBW8268009.1"/>
    <property type="molecule type" value="Genomic_DNA"/>
</dbReference>
<dbReference type="InterPro" id="IPR016032">
    <property type="entry name" value="Sig_transdc_resp-reg_C-effctor"/>
</dbReference>
<dbReference type="RefSeq" id="WP_220115515.1">
    <property type="nucleotide sequence ID" value="NZ_JAHZUY010000001.1"/>
</dbReference>
<evidence type="ECO:0000256" key="1">
    <source>
        <dbReference type="SAM" id="MobiDB-lite"/>
    </source>
</evidence>
<feature type="region of interest" description="Disordered" evidence="1">
    <location>
        <begin position="266"/>
        <end position="287"/>
    </location>
</feature>
<evidence type="ECO:0000259" key="2">
    <source>
        <dbReference type="SMART" id="SM01043"/>
    </source>
</evidence>
<dbReference type="InterPro" id="IPR051677">
    <property type="entry name" value="AfsR-DnrI-RedD_regulator"/>
</dbReference>
<feature type="domain" description="Bacterial transcriptional activator" evidence="2">
    <location>
        <begin position="113"/>
        <end position="252"/>
    </location>
</feature>
<dbReference type="Pfam" id="PF03704">
    <property type="entry name" value="BTAD"/>
    <property type="match status" value="1"/>
</dbReference>
<evidence type="ECO:0000313" key="3">
    <source>
        <dbReference type="EMBL" id="MBW8268009.1"/>
    </source>
</evidence>
<dbReference type="InterPro" id="IPR005158">
    <property type="entry name" value="BTAD"/>
</dbReference>
<dbReference type="Gene3D" id="1.25.40.10">
    <property type="entry name" value="Tetratricopeptide repeat domain"/>
    <property type="match status" value="2"/>
</dbReference>
<keyword evidence="4" id="KW-1185">Reference proteome</keyword>
<dbReference type="SUPFAM" id="SSF46894">
    <property type="entry name" value="C-terminal effector domain of the bipartite response regulators"/>
    <property type="match status" value="1"/>
</dbReference>
<dbReference type="PANTHER" id="PTHR35807">
    <property type="entry name" value="TRANSCRIPTIONAL REGULATOR REDD-RELATED"/>
    <property type="match status" value="1"/>
</dbReference>